<comment type="caution">
    <text evidence="1">The sequence shown here is derived from an EMBL/GenBank/DDBJ whole genome shotgun (WGS) entry which is preliminary data.</text>
</comment>
<proteinExistence type="predicted"/>
<evidence type="ECO:0000313" key="1">
    <source>
        <dbReference type="EMBL" id="MBM5572244.1"/>
    </source>
</evidence>
<reference evidence="1 2" key="1">
    <citation type="submission" date="2019-11" db="EMBL/GenBank/DDBJ databases">
        <title>Novel Deefgea species.</title>
        <authorList>
            <person name="Han J.-H."/>
        </authorList>
    </citation>
    <scope>NUCLEOTIDE SEQUENCE [LARGE SCALE GENOMIC DNA]</scope>
    <source>
        <strain evidence="1 2">LMG 24817</strain>
    </source>
</reference>
<name>A0ABS2CDM8_9NEIS</name>
<organism evidence="1 2">
    <name type="scientific">Deefgea chitinilytica</name>
    <dbReference type="NCBI Taxonomy" id="570276"/>
    <lineage>
        <taxon>Bacteria</taxon>
        <taxon>Pseudomonadati</taxon>
        <taxon>Pseudomonadota</taxon>
        <taxon>Betaproteobacteria</taxon>
        <taxon>Neisseriales</taxon>
        <taxon>Chitinibacteraceae</taxon>
        <taxon>Deefgea</taxon>
    </lineage>
</organism>
<gene>
    <name evidence="1" type="ORF">GM173_11715</name>
</gene>
<accession>A0ABS2CDM8</accession>
<protein>
    <submittedName>
        <fullName evidence="1">Uncharacterized protein</fullName>
    </submittedName>
</protein>
<dbReference type="Proteomes" id="UP001195660">
    <property type="component" value="Unassembled WGS sequence"/>
</dbReference>
<dbReference type="EMBL" id="WOFE01000006">
    <property type="protein sequence ID" value="MBM5572244.1"/>
    <property type="molecule type" value="Genomic_DNA"/>
</dbReference>
<keyword evidence="2" id="KW-1185">Reference proteome</keyword>
<sequence length="110" mass="12615">MDLSKLGESNIKANLKKYIQSFSRDAHEIFDHFKFAEFIGLLNDANLLYKIVQKVRLTEINRDVDQIDLRQTSTVMQYQIITQGATIVGAGLASRHFQELRLCNCQSPLQ</sequence>
<evidence type="ECO:0000313" key="2">
    <source>
        <dbReference type="Proteomes" id="UP001195660"/>
    </source>
</evidence>